<dbReference type="Proteomes" id="UP000257109">
    <property type="component" value="Unassembled WGS sequence"/>
</dbReference>
<sequence>MVVLEGRQWCTTDGQTLRFSSTRVRQLHRAITSDSLQLPKSWSCTSSIERDTSLKLRGIDFMGPFPVSYGYAYILHGIDFVSKWVEAKATKTNDAKVMVDFVKSNIFADLGSHFCNKTMSTLLEKYGVVHRVAIAYHPLTNGQAEVFNREIKQILQKLVCSNRKDWSRLLQDTLWAHRTTY</sequence>
<dbReference type="Gene3D" id="3.30.420.10">
    <property type="entry name" value="Ribonuclease H-like superfamily/Ribonuclease H"/>
    <property type="match status" value="1"/>
</dbReference>
<organism evidence="2 3">
    <name type="scientific">Mucuna pruriens</name>
    <name type="common">Velvet bean</name>
    <name type="synonym">Dolichos pruriens</name>
    <dbReference type="NCBI Taxonomy" id="157652"/>
    <lineage>
        <taxon>Eukaryota</taxon>
        <taxon>Viridiplantae</taxon>
        <taxon>Streptophyta</taxon>
        <taxon>Embryophyta</taxon>
        <taxon>Tracheophyta</taxon>
        <taxon>Spermatophyta</taxon>
        <taxon>Magnoliopsida</taxon>
        <taxon>eudicotyledons</taxon>
        <taxon>Gunneridae</taxon>
        <taxon>Pentapetalae</taxon>
        <taxon>rosids</taxon>
        <taxon>fabids</taxon>
        <taxon>Fabales</taxon>
        <taxon>Fabaceae</taxon>
        <taxon>Papilionoideae</taxon>
        <taxon>50 kb inversion clade</taxon>
        <taxon>NPAAA clade</taxon>
        <taxon>indigoferoid/millettioid clade</taxon>
        <taxon>Phaseoleae</taxon>
        <taxon>Mucuna</taxon>
    </lineage>
</organism>
<proteinExistence type="predicted"/>
<dbReference type="PANTHER" id="PTHR47266">
    <property type="entry name" value="ENDONUCLEASE-RELATED"/>
    <property type="match status" value="1"/>
</dbReference>
<reference evidence="2" key="1">
    <citation type="submission" date="2018-05" db="EMBL/GenBank/DDBJ databases">
        <title>Draft genome of Mucuna pruriens seed.</title>
        <authorList>
            <person name="Nnadi N.E."/>
            <person name="Vos R."/>
            <person name="Hasami M.H."/>
            <person name="Devisetty U.K."/>
            <person name="Aguiy J.C."/>
        </authorList>
    </citation>
    <scope>NUCLEOTIDE SEQUENCE [LARGE SCALE GENOMIC DNA]</scope>
    <source>
        <strain evidence="2">JCA_2017</strain>
    </source>
</reference>
<protein>
    <submittedName>
        <fullName evidence="2">Pol</fullName>
    </submittedName>
</protein>
<evidence type="ECO:0000313" key="3">
    <source>
        <dbReference type="Proteomes" id="UP000257109"/>
    </source>
</evidence>
<dbReference type="SUPFAM" id="SSF53098">
    <property type="entry name" value="Ribonuclease H-like"/>
    <property type="match status" value="1"/>
</dbReference>
<dbReference type="PROSITE" id="PS50994">
    <property type="entry name" value="INTEGRASE"/>
    <property type="match status" value="1"/>
</dbReference>
<dbReference type="InterPro" id="IPR001584">
    <property type="entry name" value="Integrase_cat-core"/>
</dbReference>
<feature type="non-terminal residue" evidence="2">
    <location>
        <position position="1"/>
    </location>
</feature>
<dbReference type="GO" id="GO:0015074">
    <property type="term" value="P:DNA integration"/>
    <property type="evidence" value="ECO:0007669"/>
    <property type="project" value="InterPro"/>
</dbReference>
<dbReference type="AlphaFoldDB" id="A0A371GYB6"/>
<keyword evidence="3" id="KW-1185">Reference proteome</keyword>
<evidence type="ECO:0000259" key="1">
    <source>
        <dbReference type="PROSITE" id="PS50994"/>
    </source>
</evidence>
<dbReference type="OrthoDB" id="1713704at2759"/>
<dbReference type="GO" id="GO:0003676">
    <property type="term" value="F:nucleic acid binding"/>
    <property type="evidence" value="ECO:0007669"/>
    <property type="project" value="InterPro"/>
</dbReference>
<accession>A0A371GYB6</accession>
<dbReference type="InterPro" id="IPR052160">
    <property type="entry name" value="Gypsy_RT_Integrase-like"/>
</dbReference>
<feature type="domain" description="Integrase catalytic" evidence="1">
    <location>
        <begin position="106"/>
        <end position="181"/>
    </location>
</feature>
<comment type="caution">
    <text evidence="2">The sequence shown here is derived from an EMBL/GenBank/DDBJ whole genome shotgun (WGS) entry which is preliminary data.</text>
</comment>
<dbReference type="InterPro" id="IPR036397">
    <property type="entry name" value="RNaseH_sf"/>
</dbReference>
<gene>
    <name evidence="2" type="primary">pol</name>
    <name evidence="2" type="ORF">CR513_21920</name>
</gene>
<evidence type="ECO:0000313" key="2">
    <source>
        <dbReference type="EMBL" id="RDX95550.1"/>
    </source>
</evidence>
<dbReference type="EMBL" id="QJKJ01004102">
    <property type="protein sequence ID" value="RDX95550.1"/>
    <property type="molecule type" value="Genomic_DNA"/>
</dbReference>
<name>A0A371GYB6_MUCPR</name>
<dbReference type="InterPro" id="IPR012337">
    <property type="entry name" value="RNaseH-like_sf"/>
</dbReference>